<dbReference type="HOGENOM" id="CLU_745278_0_0_6"/>
<dbReference type="Pfam" id="PF13379">
    <property type="entry name" value="NMT1_2"/>
    <property type="match status" value="1"/>
</dbReference>
<evidence type="ECO:0000313" key="5">
    <source>
        <dbReference type="Proteomes" id="UP000005744"/>
    </source>
</evidence>
<sequence>MPSYQLMQITRTLLIFLLLLPLAACDFINNLTNAVKTNTGSATPAVEEQPIVELSFAAASYTAWMPWYLAKDEDTYATYQDKYRVNIQFVSSDYADTINQYISGTVDAVAITNIDAIAQLVKQDVESDVVLIMSASNGNDALLLPANANTNIRGKTIGLVEYSARHYLLDRYLVRYQIDFNDIKLANMAETNLPDALLNNEVYGIVTSNPNVERLVRAQQAGVLFDSRQVSNEILDLIVIRRDKLIKHPGFAQALLAIWFTTMERLQGNRRGPTLDRLAQLAGLTREEYDRQMQTVLLNDTPTKALSSMRDRRSMTKAMRHIRYFMQRHGLVSDDTESYTDWVSFPGRTPALLHYNGQALQDFVAPPKGDI</sequence>
<keyword evidence="3" id="KW-0732">Signal</keyword>
<accession>I3CJK7</accession>
<evidence type="ECO:0000256" key="3">
    <source>
        <dbReference type="ARBA" id="ARBA00022729"/>
    </source>
</evidence>
<dbReference type="GO" id="GO:0042597">
    <property type="term" value="C:periplasmic space"/>
    <property type="evidence" value="ECO:0007669"/>
    <property type="project" value="UniProtKB-SubCell"/>
</dbReference>
<dbReference type="RefSeq" id="WP_002691299.1">
    <property type="nucleotide sequence ID" value="NZ_JH600070.1"/>
</dbReference>
<protein>
    <submittedName>
        <fullName evidence="4">ABC-type nitrate/sulfonate/bicarbonate transport system, periplasmic component</fullName>
    </submittedName>
</protein>
<proteinExistence type="inferred from homology"/>
<dbReference type="PANTHER" id="PTHR30024">
    <property type="entry name" value="ALIPHATIC SULFONATES-BINDING PROTEIN-RELATED"/>
    <property type="match status" value="1"/>
</dbReference>
<reference evidence="4 5" key="1">
    <citation type="submission" date="2011-11" db="EMBL/GenBank/DDBJ databases">
        <title>Improved High-Quality Draft sequence of Beggiatoa alba B18lD.</title>
        <authorList>
            <consortium name="US DOE Joint Genome Institute"/>
            <person name="Lucas S."/>
            <person name="Han J."/>
            <person name="Lapidus A."/>
            <person name="Cheng J.-F."/>
            <person name="Goodwin L."/>
            <person name="Pitluck S."/>
            <person name="Peters L."/>
            <person name="Mikhailova N."/>
            <person name="Held B."/>
            <person name="Detter J.C."/>
            <person name="Han C."/>
            <person name="Tapia R."/>
            <person name="Land M."/>
            <person name="Hauser L."/>
            <person name="Kyrpides N."/>
            <person name="Ivanova N."/>
            <person name="Pagani I."/>
            <person name="Samuel K."/>
            <person name="Teske A."/>
            <person name="Mueller J."/>
            <person name="Woyke T."/>
        </authorList>
    </citation>
    <scope>NUCLEOTIDE SEQUENCE [LARGE SCALE GENOMIC DNA]</scope>
    <source>
        <strain evidence="4 5">B18LD</strain>
    </source>
</reference>
<organism evidence="4 5">
    <name type="scientific">Beggiatoa alba B18LD</name>
    <dbReference type="NCBI Taxonomy" id="395493"/>
    <lineage>
        <taxon>Bacteria</taxon>
        <taxon>Pseudomonadati</taxon>
        <taxon>Pseudomonadota</taxon>
        <taxon>Gammaproteobacteria</taxon>
        <taxon>Thiotrichales</taxon>
        <taxon>Thiotrichaceae</taxon>
        <taxon>Beggiatoa</taxon>
    </lineage>
</organism>
<evidence type="ECO:0000313" key="4">
    <source>
        <dbReference type="EMBL" id="EIJ43800.1"/>
    </source>
</evidence>
<dbReference type="Proteomes" id="UP000005744">
    <property type="component" value="Unassembled WGS sequence"/>
</dbReference>
<evidence type="ECO:0000256" key="2">
    <source>
        <dbReference type="ARBA" id="ARBA00010742"/>
    </source>
</evidence>
<dbReference type="OrthoDB" id="5292144at2"/>
<evidence type="ECO:0000256" key="1">
    <source>
        <dbReference type="ARBA" id="ARBA00004418"/>
    </source>
</evidence>
<gene>
    <name evidence="4" type="ORF">BegalDRAFT_2972</name>
</gene>
<dbReference type="STRING" id="395493.BegalDRAFT_2972"/>
<comment type="subcellular location">
    <subcellularLocation>
        <location evidence="1">Periplasm</location>
    </subcellularLocation>
</comment>
<keyword evidence="5" id="KW-1185">Reference proteome</keyword>
<dbReference type="PANTHER" id="PTHR30024:SF47">
    <property type="entry name" value="TAURINE-BINDING PERIPLASMIC PROTEIN"/>
    <property type="match status" value="1"/>
</dbReference>
<comment type="similarity">
    <text evidence="2">Belongs to the bacterial solute-binding protein SsuA/TauA family.</text>
</comment>
<name>I3CJK7_9GAMM</name>
<dbReference type="SUPFAM" id="SSF53850">
    <property type="entry name" value="Periplasmic binding protein-like II"/>
    <property type="match status" value="1"/>
</dbReference>
<dbReference type="eggNOG" id="COG0715">
    <property type="taxonomic scope" value="Bacteria"/>
</dbReference>
<dbReference type="EMBL" id="JH600070">
    <property type="protein sequence ID" value="EIJ43800.1"/>
    <property type="molecule type" value="Genomic_DNA"/>
</dbReference>
<dbReference type="AlphaFoldDB" id="I3CJK7"/>
<dbReference type="Gene3D" id="3.40.190.10">
    <property type="entry name" value="Periplasmic binding protein-like II"/>
    <property type="match status" value="2"/>
</dbReference>